<evidence type="ECO:0000313" key="4">
    <source>
        <dbReference type="EMBL" id="AWW50242.1"/>
    </source>
</evidence>
<accession>A0A2Z4JVB2</accession>
<gene>
    <name evidence="4" type="ORF">Pas1_07530</name>
</gene>
<dbReference type="Proteomes" id="UP000248592">
    <property type="component" value="Chromosome"/>
</dbReference>
<evidence type="ECO:0000256" key="1">
    <source>
        <dbReference type="ARBA" id="ARBA00022450"/>
    </source>
</evidence>
<evidence type="ECO:0000259" key="3">
    <source>
        <dbReference type="PROSITE" id="PS50075"/>
    </source>
</evidence>
<organism evidence="4 5">
    <name type="scientific">Polynucleobacter paneuropaeus</name>
    <dbReference type="NCBI Taxonomy" id="2527775"/>
    <lineage>
        <taxon>Bacteria</taxon>
        <taxon>Pseudomonadati</taxon>
        <taxon>Pseudomonadota</taxon>
        <taxon>Betaproteobacteria</taxon>
        <taxon>Burkholderiales</taxon>
        <taxon>Burkholderiaceae</taxon>
        <taxon>Polynucleobacter</taxon>
    </lineage>
</organism>
<keyword evidence="1" id="KW-0596">Phosphopantetheine</keyword>
<dbReference type="InterPro" id="IPR009081">
    <property type="entry name" value="PP-bd_ACP"/>
</dbReference>
<dbReference type="PROSITE" id="PS00012">
    <property type="entry name" value="PHOSPHOPANTETHEINE"/>
    <property type="match status" value="1"/>
</dbReference>
<keyword evidence="2" id="KW-0597">Phosphoprotein</keyword>
<feature type="domain" description="Carrier" evidence="3">
    <location>
        <begin position="3"/>
        <end position="79"/>
    </location>
</feature>
<sequence length="79" mass="8920">MSNIALETMQTLLQERLGIDRDKVTLGASLEDLGIDSLMQIELLFDFEDKYKVKIPDLTEKPKTIGELIAIIEPFVPKS</sequence>
<dbReference type="SUPFAM" id="SSF47336">
    <property type="entry name" value="ACP-like"/>
    <property type="match status" value="1"/>
</dbReference>
<dbReference type="RefSeq" id="WP_112294933.1">
    <property type="nucleotide sequence ID" value="NZ_CBCSBS010000002.1"/>
</dbReference>
<protein>
    <submittedName>
        <fullName evidence="4">Acyl carrier protein</fullName>
    </submittedName>
</protein>
<name>A0A2Z4JVB2_9BURK</name>
<dbReference type="EMBL" id="CP030085">
    <property type="protein sequence ID" value="AWW50242.1"/>
    <property type="molecule type" value="Genomic_DNA"/>
</dbReference>
<dbReference type="Pfam" id="PF00550">
    <property type="entry name" value="PP-binding"/>
    <property type="match status" value="1"/>
</dbReference>
<evidence type="ECO:0000313" key="5">
    <source>
        <dbReference type="Proteomes" id="UP000248592"/>
    </source>
</evidence>
<evidence type="ECO:0000256" key="2">
    <source>
        <dbReference type="ARBA" id="ARBA00022553"/>
    </source>
</evidence>
<dbReference type="AlphaFoldDB" id="A0A2Z4JVB2"/>
<dbReference type="Gene3D" id="1.10.1200.10">
    <property type="entry name" value="ACP-like"/>
    <property type="match status" value="1"/>
</dbReference>
<dbReference type="PROSITE" id="PS50075">
    <property type="entry name" value="CARRIER"/>
    <property type="match status" value="1"/>
</dbReference>
<dbReference type="InterPro" id="IPR036736">
    <property type="entry name" value="ACP-like_sf"/>
</dbReference>
<proteinExistence type="predicted"/>
<reference evidence="5" key="1">
    <citation type="submission" date="2018-06" db="EMBL/GenBank/DDBJ databases">
        <title>Description of a new Polynucleobacter species.</title>
        <authorList>
            <person name="Hahn M.W."/>
        </authorList>
    </citation>
    <scope>NUCLEOTIDE SEQUENCE [LARGE SCALE GENOMIC DNA]</scope>
    <source>
        <strain evidence="5">MG-25-Pas1-D2</strain>
    </source>
</reference>
<dbReference type="InterPro" id="IPR006162">
    <property type="entry name" value="Ppantetheine_attach_site"/>
</dbReference>